<comment type="similarity">
    <text evidence="2 4">Belongs to the flagella basal body rod proteins family.</text>
</comment>
<sequence>MLNALQIAATGMAAQQLHVETISNNLANMSTPGFKRSRVDFAALVTQGAEAGSVDRSTPGLPQGLTGHRSGGVGVSVASVKILFDPGEPKRTDRPHDLMIDGDGFLEVTMPDSSRAFSRGGSLRLDADGALLTPGGFPLKPAIFIPQGAQSMTIAADGSISARSSAQGHRVELGQLHLVRFGNASALEPMADGLYRSNEASGDAISGLPGEAGFGTIKQGHVEGGNVRLVDEYVGLMLAQRAYEASAKVVQASDEMLAMANNLRK</sequence>
<protein>
    <submittedName>
        <fullName evidence="8">Flagellar basal-body rod protein FlgG</fullName>
    </submittedName>
</protein>
<dbReference type="Proteomes" id="UP000295361">
    <property type="component" value="Unassembled WGS sequence"/>
</dbReference>
<evidence type="ECO:0000256" key="4">
    <source>
        <dbReference type="RuleBase" id="RU362116"/>
    </source>
</evidence>
<evidence type="ECO:0000256" key="1">
    <source>
        <dbReference type="ARBA" id="ARBA00004117"/>
    </source>
</evidence>
<dbReference type="Pfam" id="PF06429">
    <property type="entry name" value="Flg_bbr_C"/>
    <property type="match status" value="1"/>
</dbReference>
<evidence type="ECO:0000256" key="3">
    <source>
        <dbReference type="ARBA" id="ARBA00023143"/>
    </source>
</evidence>
<feature type="domain" description="Flagellar hook protein FlgE/F/G-like D1" evidence="7">
    <location>
        <begin position="99"/>
        <end position="162"/>
    </location>
</feature>
<evidence type="ECO:0000259" key="7">
    <source>
        <dbReference type="Pfam" id="PF22692"/>
    </source>
</evidence>
<dbReference type="RefSeq" id="WP_133703718.1">
    <property type="nucleotide sequence ID" value="NZ_SNXS01000013.1"/>
</dbReference>
<dbReference type="OrthoDB" id="9804559at2"/>
<evidence type="ECO:0000313" key="9">
    <source>
        <dbReference type="Proteomes" id="UP000295361"/>
    </source>
</evidence>
<dbReference type="NCBIfam" id="TIGR03506">
    <property type="entry name" value="FlgEFG_subfam"/>
    <property type="match status" value="2"/>
</dbReference>
<reference evidence="8 9" key="1">
    <citation type="submission" date="2019-03" db="EMBL/GenBank/DDBJ databases">
        <title>Genomic Encyclopedia of Type Strains, Phase IV (KMG-IV): sequencing the most valuable type-strain genomes for metagenomic binning, comparative biology and taxonomic classification.</title>
        <authorList>
            <person name="Goeker M."/>
        </authorList>
    </citation>
    <scope>NUCLEOTIDE SEQUENCE [LARGE SCALE GENOMIC DNA]</scope>
    <source>
        <strain evidence="8 9">DSM 16998</strain>
    </source>
</reference>
<dbReference type="SUPFAM" id="SSF117143">
    <property type="entry name" value="Flagellar hook protein flgE"/>
    <property type="match status" value="1"/>
</dbReference>
<accession>A0A4R6QHD2</accession>
<dbReference type="InterPro" id="IPR019776">
    <property type="entry name" value="Flagellar_basal_body_rod_CS"/>
</dbReference>
<dbReference type="InterPro" id="IPR037925">
    <property type="entry name" value="FlgE/F/G-like"/>
</dbReference>
<evidence type="ECO:0000256" key="2">
    <source>
        <dbReference type="ARBA" id="ARBA00009677"/>
    </source>
</evidence>
<dbReference type="GO" id="GO:0009425">
    <property type="term" value="C:bacterial-type flagellum basal body"/>
    <property type="evidence" value="ECO:0007669"/>
    <property type="project" value="UniProtKB-SubCell"/>
</dbReference>
<dbReference type="InterPro" id="IPR053967">
    <property type="entry name" value="LlgE_F_G-like_D1"/>
</dbReference>
<proteinExistence type="inferred from homology"/>
<comment type="caution">
    <text evidence="8">The sequence shown here is derived from an EMBL/GenBank/DDBJ whole genome shotgun (WGS) entry which is preliminary data.</text>
</comment>
<keyword evidence="8" id="KW-0966">Cell projection</keyword>
<evidence type="ECO:0000259" key="6">
    <source>
        <dbReference type="Pfam" id="PF06429"/>
    </source>
</evidence>
<evidence type="ECO:0000259" key="5">
    <source>
        <dbReference type="Pfam" id="PF00460"/>
    </source>
</evidence>
<keyword evidence="9" id="KW-1185">Reference proteome</keyword>
<dbReference type="InParanoid" id="A0A4R6QHD2"/>
<dbReference type="InterPro" id="IPR010930">
    <property type="entry name" value="Flg_bb/hook_C_dom"/>
</dbReference>
<dbReference type="GO" id="GO:0071978">
    <property type="term" value="P:bacterial-type flagellum-dependent swarming motility"/>
    <property type="evidence" value="ECO:0007669"/>
    <property type="project" value="TreeGrafter"/>
</dbReference>
<feature type="domain" description="Flagellar basal-body/hook protein C-terminal" evidence="6">
    <location>
        <begin position="218"/>
        <end position="263"/>
    </location>
</feature>
<feature type="domain" description="Flagellar basal body rod protein N-terminal" evidence="5">
    <location>
        <begin position="5"/>
        <end position="35"/>
    </location>
</feature>
<evidence type="ECO:0000313" key="8">
    <source>
        <dbReference type="EMBL" id="TDP61406.1"/>
    </source>
</evidence>
<organism evidence="8 9">
    <name type="scientific">Roseateles toxinivorans</name>
    <dbReference type="NCBI Taxonomy" id="270368"/>
    <lineage>
        <taxon>Bacteria</taxon>
        <taxon>Pseudomonadati</taxon>
        <taxon>Pseudomonadota</taxon>
        <taxon>Betaproteobacteria</taxon>
        <taxon>Burkholderiales</taxon>
        <taxon>Sphaerotilaceae</taxon>
        <taxon>Roseateles</taxon>
    </lineage>
</organism>
<dbReference type="InterPro" id="IPR020013">
    <property type="entry name" value="Flagellar_FlgE/F/G"/>
</dbReference>
<dbReference type="PANTHER" id="PTHR30435">
    <property type="entry name" value="FLAGELLAR PROTEIN"/>
    <property type="match status" value="1"/>
</dbReference>
<dbReference type="AlphaFoldDB" id="A0A4R6QHD2"/>
<dbReference type="Pfam" id="PF22692">
    <property type="entry name" value="LlgE_F_G_D1"/>
    <property type="match status" value="1"/>
</dbReference>
<dbReference type="Pfam" id="PF00460">
    <property type="entry name" value="Flg_bb_rod"/>
    <property type="match status" value="1"/>
</dbReference>
<comment type="subcellular location">
    <subcellularLocation>
        <location evidence="1 4">Bacterial flagellum basal body</location>
    </subcellularLocation>
</comment>
<keyword evidence="8" id="KW-0969">Cilium</keyword>
<keyword evidence="8" id="KW-0282">Flagellum</keyword>
<gene>
    <name evidence="8" type="ORF">DES47_11389</name>
</gene>
<dbReference type="PANTHER" id="PTHR30435:SF19">
    <property type="entry name" value="FLAGELLAR BASAL-BODY ROD PROTEIN FLGG"/>
    <property type="match status" value="1"/>
</dbReference>
<name>A0A4R6QHD2_9BURK</name>
<keyword evidence="3 4" id="KW-0975">Bacterial flagellum</keyword>
<dbReference type="PROSITE" id="PS00588">
    <property type="entry name" value="FLAGELLA_BB_ROD"/>
    <property type="match status" value="1"/>
</dbReference>
<dbReference type="EMBL" id="SNXS01000013">
    <property type="protein sequence ID" value="TDP61406.1"/>
    <property type="molecule type" value="Genomic_DNA"/>
</dbReference>
<dbReference type="InterPro" id="IPR001444">
    <property type="entry name" value="Flag_bb_rod_N"/>
</dbReference>